<feature type="region of interest" description="Disordered" evidence="1">
    <location>
        <begin position="152"/>
        <end position="243"/>
    </location>
</feature>
<feature type="region of interest" description="Disordered" evidence="1">
    <location>
        <begin position="1"/>
        <end position="20"/>
    </location>
</feature>
<keyword evidence="4" id="KW-1185">Reference proteome</keyword>
<evidence type="ECO:0000313" key="4">
    <source>
        <dbReference type="Proteomes" id="UP000649259"/>
    </source>
</evidence>
<reference evidence="4" key="1">
    <citation type="submission" date="2023-07" db="EMBL/GenBank/DDBJ databases">
        <title>Whole genome shotgun sequence of Streptomyces cacaoi subsp. asoensis NBRC 13813.</title>
        <authorList>
            <person name="Komaki H."/>
            <person name="Tamura T."/>
        </authorList>
    </citation>
    <scope>NUCLEOTIDE SEQUENCE [LARGE SCALE GENOMIC DNA]</scope>
    <source>
        <strain evidence="4">NBRC 13813</strain>
    </source>
</reference>
<evidence type="ECO:0000256" key="1">
    <source>
        <dbReference type="SAM" id="MobiDB-lite"/>
    </source>
</evidence>
<comment type="caution">
    <text evidence="3">The sequence shown here is derived from an EMBL/GenBank/DDBJ whole genome shotgun (WGS) entry which is preliminary data.</text>
</comment>
<dbReference type="Proteomes" id="UP000649259">
    <property type="component" value="Unassembled WGS sequence"/>
</dbReference>
<accession>A0ABQ3SA69</accession>
<proteinExistence type="predicted"/>
<protein>
    <recommendedName>
        <fullName evidence="2">4Fe-4S Wbl-type domain-containing protein</fullName>
    </recommendedName>
</protein>
<dbReference type="RefSeq" id="WP_189928640.1">
    <property type="nucleotide sequence ID" value="NZ_BMSI01000028.1"/>
</dbReference>
<dbReference type="Pfam" id="PF02467">
    <property type="entry name" value="Whib"/>
    <property type="match status" value="1"/>
</dbReference>
<evidence type="ECO:0000259" key="2">
    <source>
        <dbReference type="PROSITE" id="PS51674"/>
    </source>
</evidence>
<feature type="compositionally biased region" description="Low complexity" evidence="1">
    <location>
        <begin position="158"/>
        <end position="175"/>
    </location>
</feature>
<organism evidence="3 4">
    <name type="scientific">Streptomyces asoensis</name>
    <dbReference type="NCBI Taxonomy" id="249586"/>
    <lineage>
        <taxon>Bacteria</taxon>
        <taxon>Bacillati</taxon>
        <taxon>Actinomycetota</taxon>
        <taxon>Actinomycetes</taxon>
        <taxon>Kitasatosporales</taxon>
        <taxon>Streptomycetaceae</taxon>
        <taxon>Streptomyces</taxon>
    </lineage>
</organism>
<dbReference type="PROSITE" id="PS51674">
    <property type="entry name" value="4FE4S_WBL"/>
    <property type="match status" value="1"/>
</dbReference>
<feature type="compositionally biased region" description="Pro residues" evidence="1">
    <location>
        <begin position="176"/>
        <end position="194"/>
    </location>
</feature>
<feature type="region of interest" description="Disordered" evidence="1">
    <location>
        <begin position="102"/>
        <end position="121"/>
    </location>
</feature>
<evidence type="ECO:0000313" key="3">
    <source>
        <dbReference type="EMBL" id="GHI65020.1"/>
    </source>
</evidence>
<dbReference type="EMBL" id="BNEB01000005">
    <property type="protein sequence ID" value="GHI65020.1"/>
    <property type="molecule type" value="Genomic_DNA"/>
</dbReference>
<dbReference type="InterPro" id="IPR034768">
    <property type="entry name" value="4FE4S_WBL"/>
</dbReference>
<sequence length="243" mass="25078">MSAGRSRGPTGAAGAGDGGSRAWEASAACRLQDADLWFSRRSSSRAVAVCAACPVLAQCRAAVLTREKGLPECHRDGVIAGLTGPQRYALEHQADGAWAEPAAVPGPPRAPAPAPRGRPAPCGTRAAYQRHLRLREPVDEACRLANARSAGRYRRTGTTRALDATAGDPAAGGTTVPPPSRMPPVAEDPPPPRPPADRGTAHAPPGSTGEPRPSLVRAGAAAGAQARDRLWSTAGRPARQPRT</sequence>
<name>A0ABQ3SA69_9ACTN</name>
<gene>
    <name evidence="3" type="ORF">Saso_66700</name>
</gene>
<dbReference type="GeneID" id="91474443"/>
<feature type="compositionally biased region" description="Pro residues" evidence="1">
    <location>
        <begin position="104"/>
        <end position="118"/>
    </location>
</feature>
<feature type="domain" description="4Fe-4S Wbl-type" evidence="2">
    <location>
        <begin position="28"/>
        <end position="89"/>
    </location>
</feature>